<name>L7FMQ8_ENTIV</name>
<evidence type="ECO:0000313" key="1">
    <source>
        <dbReference type="EMBL" id="ELP89535.1"/>
    </source>
</evidence>
<sequence>MKKMHTNDIEKTTTVFEMEQSNVKFVPLANNICVSSMEINFNSEIEEILVDVETKEVFCVGNTSKNTMKIQFTLTTQYDKFELRILPEVVMLKPFYACEFSIYLTPKCTCQINNKICIVSKNLTTNVENMNDIIMKGVTNQSTRIDYDELIEETKLKEGGFELYIKAHTEETQLPSRR</sequence>
<dbReference type="VEuPathDB" id="AmoebaDB:EIN_218570"/>
<organism evidence="1 2">
    <name type="scientific">Entamoeba invadens IP1</name>
    <dbReference type="NCBI Taxonomy" id="370355"/>
    <lineage>
        <taxon>Eukaryota</taxon>
        <taxon>Amoebozoa</taxon>
        <taxon>Evosea</taxon>
        <taxon>Archamoebae</taxon>
        <taxon>Mastigamoebida</taxon>
        <taxon>Entamoebidae</taxon>
        <taxon>Entamoeba</taxon>
    </lineage>
</organism>
<dbReference type="PANTHER" id="PTHR45756:SF1">
    <property type="entry name" value="PROTEIN KINASE DOMAIN CONTAINING PROTEIN"/>
    <property type="match status" value="1"/>
</dbReference>
<dbReference type="RefSeq" id="XP_004256306.1">
    <property type="nucleotide sequence ID" value="XM_004256258.1"/>
</dbReference>
<dbReference type="KEGG" id="eiv:EIN_218570"/>
<evidence type="ECO:0000313" key="2">
    <source>
        <dbReference type="Proteomes" id="UP000014680"/>
    </source>
</evidence>
<dbReference type="EMBL" id="KB206609">
    <property type="protein sequence ID" value="ELP89535.1"/>
    <property type="molecule type" value="Genomic_DNA"/>
</dbReference>
<dbReference type="InterPro" id="IPR053215">
    <property type="entry name" value="TKL_Ser/Thr_kinase"/>
</dbReference>
<gene>
    <name evidence="1" type="ORF">EIN_218570</name>
</gene>
<dbReference type="Proteomes" id="UP000014680">
    <property type="component" value="Unassembled WGS sequence"/>
</dbReference>
<dbReference type="PANTHER" id="PTHR45756">
    <property type="entry name" value="PALMITOYLTRANSFERASE"/>
    <property type="match status" value="1"/>
</dbReference>
<proteinExistence type="predicted"/>
<reference evidence="1 2" key="1">
    <citation type="submission" date="2012-10" db="EMBL/GenBank/DDBJ databases">
        <authorList>
            <person name="Zafar N."/>
            <person name="Inman J."/>
            <person name="Hall N."/>
            <person name="Lorenzi H."/>
            <person name="Caler E."/>
        </authorList>
    </citation>
    <scope>NUCLEOTIDE SEQUENCE [LARGE SCALE GENOMIC DNA]</scope>
    <source>
        <strain evidence="1 2">IP1</strain>
    </source>
</reference>
<dbReference type="GeneID" id="14888513"/>
<protein>
    <submittedName>
        <fullName evidence="1">Uncharacterized protein</fullName>
    </submittedName>
</protein>
<accession>L7FMQ8</accession>
<dbReference type="AlphaFoldDB" id="L7FMQ8"/>
<keyword evidence="2" id="KW-1185">Reference proteome</keyword>